<dbReference type="Gene3D" id="2.60.120.330">
    <property type="entry name" value="B-lactam Antibiotic, Isopenicillin N Synthase, Chain"/>
    <property type="match status" value="1"/>
</dbReference>
<feature type="region of interest" description="Disordered" evidence="1">
    <location>
        <begin position="443"/>
        <end position="468"/>
    </location>
</feature>
<dbReference type="SUPFAM" id="SSF51197">
    <property type="entry name" value="Clavaminate synthase-like"/>
    <property type="match status" value="1"/>
</dbReference>
<proteinExistence type="predicted"/>
<dbReference type="PANTHER" id="PTHR30613">
    <property type="entry name" value="UNCHARACTERIZED PROTEIN YBIU-RELATED"/>
    <property type="match status" value="1"/>
</dbReference>
<evidence type="ECO:0000256" key="1">
    <source>
        <dbReference type="SAM" id="MobiDB-lite"/>
    </source>
</evidence>
<accession>A0A5N6L332</accession>
<dbReference type="InterPro" id="IPR010856">
    <property type="entry name" value="Gig2-like"/>
</dbReference>
<sequence length="508" mass="56801">MMLTRTALRAHSAPICFTNRRCLSGSARLFVASEAAATRKEGDISSVFRSLSGGKDEALPPRFADVKKKLLGSKDQLQASWVRLLERLAEENEIIRAAGNKVIPEINFADIGSPSAEFDEAIRRRGVAIVRQVVPEAEARAYKDEIEEYVRLNPWTKAFPPHDPQVYELYWSRPQLRARAHPNMIATQRFLMQYWHTNNPEAEISTKDPVTYADRLRIRQPGDAGFALGPHVDGGSVERWEENGYGQGHVYDKIFEGKWEEFDSWEAGTRINAVSDLYHGAGSCSMLRLFQGWLSMSKTAPKEGTLLVNPLLSLSTAYMLLRPFFIPRSQPISDTAGEFSKEFLSPQNWVLEDDVSSNLQGAFPGHSQELNNILHPHLDLQHSMVHVPNITPGDYVAWHCDTIHAVDKQHQGKTDSSVIYIPACPATRSNLDYLSKQRDAFVQGLPPQDFPGGKGESEHTGRPTPSYLEKHAETDGLRAFGLRPFDTASGETAGEKRIGQYANEVLGY</sequence>
<name>A0A5N6L332_9ROSI</name>
<dbReference type="InterPro" id="IPR027443">
    <property type="entry name" value="IPNS-like_sf"/>
</dbReference>
<dbReference type="AlphaFoldDB" id="A0A5N6L332"/>
<evidence type="ECO:0000313" key="2">
    <source>
        <dbReference type="EMBL" id="KAB8616623.1"/>
    </source>
</evidence>
<keyword evidence="3" id="KW-1185">Reference proteome</keyword>
<dbReference type="EMBL" id="VIBQ01000074">
    <property type="protein sequence ID" value="KAB8616623.1"/>
    <property type="molecule type" value="Genomic_DNA"/>
</dbReference>
<evidence type="ECO:0000313" key="3">
    <source>
        <dbReference type="Proteomes" id="UP000327013"/>
    </source>
</evidence>
<dbReference type="PANTHER" id="PTHR30613:SF1">
    <property type="entry name" value="DUF1479 DOMAIN PROTEIN (AFU_ORTHOLOGUE AFUA_5G09280)"/>
    <property type="match status" value="1"/>
</dbReference>
<evidence type="ECO:0008006" key="4">
    <source>
        <dbReference type="Google" id="ProtNLM"/>
    </source>
</evidence>
<protein>
    <recommendedName>
        <fullName evidence="4">DUF1479 domain-containing protein</fullName>
    </recommendedName>
</protein>
<reference evidence="2 3" key="1">
    <citation type="submission" date="2019-06" db="EMBL/GenBank/DDBJ databases">
        <title>A chromosomal-level reference genome of Carpinus fangiana (Coryloideae, Betulaceae).</title>
        <authorList>
            <person name="Yang X."/>
            <person name="Wang Z."/>
            <person name="Zhang L."/>
            <person name="Hao G."/>
            <person name="Liu J."/>
            <person name="Yang Y."/>
        </authorList>
    </citation>
    <scope>NUCLEOTIDE SEQUENCE [LARGE SCALE GENOMIC DNA]</scope>
    <source>
        <strain evidence="2">Cfa_2016G</strain>
        <tissue evidence="2">Leaf</tissue>
    </source>
</reference>
<dbReference type="Pfam" id="PF07350">
    <property type="entry name" value="Gig2-like"/>
    <property type="match status" value="1"/>
</dbReference>
<gene>
    <name evidence="2" type="ORF">FH972_025959</name>
</gene>
<comment type="caution">
    <text evidence="2">The sequence shown here is derived from an EMBL/GenBank/DDBJ whole genome shotgun (WGS) entry which is preliminary data.</text>
</comment>
<dbReference type="OrthoDB" id="8249012at2759"/>
<organism evidence="2 3">
    <name type="scientific">Carpinus fangiana</name>
    <dbReference type="NCBI Taxonomy" id="176857"/>
    <lineage>
        <taxon>Eukaryota</taxon>
        <taxon>Viridiplantae</taxon>
        <taxon>Streptophyta</taxon>
        <taxon>Embryophyta</taxon>
        <taxon>Tracheophyta</taxon>
        <taxon>Spermatophyta</taxon>
        <taxon>Magnoliopsida</taxon>
        <taxon>eudicotyledons</taxon>
        <taxon>Gunneridae</taxon>
        <taxon>Pentapetalae</taxon>
        <taxon>rosids</taxon>
        <taxon>fabids</taxon>
        <taxon>Fagales</taxon>
        <taxon>Betulaceae</taxon>
        <taxon>Carpinus</taxon>
    </lineage>
</organism>
<dbReference type="Proteomes" id="UP000327013">
    <property type="component" value="Unassembled WGS sequence"/>
</dbReference>